<name>A0A9W7E6G7_9STRA</name>
<dbReference type="Proteomes" id="UP001165082">
    <property type="component" value="Unassembled WGS sequence"/>
</dbReference>
<gene>
    <name evidence="1" type="ORF">TrRE_jg11526</name>
</gene>
<proteinExistence type="predicted"/>
<evidence type="ECO:0000313" key="1">
    <source>
        <dbReference type="EMBL" id="GMH67338.1"/>
    </source>
</evidence>
<reference evidence="1" key="1">
    <citation type="submission" date="2022-07" db="EMBL/GenBank/DDBJ databases">
        <title>Genome analysis of Parmales, a sister group of diatoms, reveals the evolutionary specialization of diatoms from phago-mixotrophs to photoautotrophs.</title>
        <authorList>
            <person name="Ban H."/>
            <person name="Sato S."/>
            <person name="Yoshikawa S."/>
            <person name="Kazumasa Y."/>
            <person name="Nakamura Y."/>
            <person name="Ichinomiya M."/>
            <person name="Saitoh K."/>
            <person name="Sato N."/>
            <person name="Blanc-Mathieu R."/>
            <person name="Endo H."/>
            <person name="Kuwata A."/>
            <person name="Ogata H."/>
        </authorList>
    </citation>
    <scope>NUCLEOTIDE SEQUENCE</scope>
</reference>
<sequence length="121" mass="13222">MKREGKCVLQYMGKDSYNLIEPLGRNTGTSVDKGSLCAQLNHPLVPFSSISASSPPPPGYEAYTVLPNCAAYVPLETLQYIPLAEKGEADHDVVILRPAAEPTMVHEHVMTTGELRELEII</sequence>
<comment type="caution">
    <text evidence="1">The sequence shown here is derived from an EMBL/GenBank/DDBJ whole genome shotgun (WGS) entry which is preliminary data.</text>
</comment>
<evidence type="ECO:0000313" key="2">
    <source>
        <dbReference type="Proteomes" id="UP001165082"/>
    </source>
</evidence>
<keyword evidence="2" id="KW-1185">Reference proteome</keyword>
<dbReference type="AlphaFoldDB" id="A0A9W7E6G7"/>
<accession>A0A9W7E6G7</accession>
<protein>
    <submittedName>
        <fullName evidence="1">Uncharacterized protein</fullName>
    </submittedName>
</protein>
<dbReference type="OrthoDB" id="10366403at2759"/>
<organism evidence="1 2">
    <name type="scientific">Triparma retinervis</name>
    <dbReference type="NCBI Taxonomy" id="2557542"/>
    <lineage>
        <taxon>Eukaryota</taxon>
        <taxon>Sar</taxon>
        <taxon>Stramenopiles</taxon>
        <taxon>Ochrophyta</taxon>
        <taxon>Bolidophyceae</taxon>
        <taxon>Parmales</taxon>
        <taxon>Triparmaceae</taxon>
        <taxon>Triparma</taxon>
    </lineage>
</organism>
<dbReference type="EMBL" id="BRXZ01001286">
    <property type="protein sequence ID" value="GMH67338.1"/>
    <property type="molecule type" value="Genomic_DNA"/>
</dbReference>